<name>A0A852TUM7_9ACTN</name>
<dbReference type="Proteomes" id="UP000589036">
    <property type="component" value="Unassembled WGS sequence"/>
</dbReference>
<dbReference type="AlphaFoldDB" id="A0A852TUM7"/>
<proteinExistence type="predicted"/>
<protein>
    <submittedName>
        <fullName evidence="2">Uncharacterized protein</fullName>
    </submittedName>
</protein>
<evidence type="ECO:0000313" key="3">
    <source>
        <dbReference type="Proteomes" id="UP000589036"/>
    </source>
</evidence>
<keyword evidence="3" id="KW-1185">Reference proteome</keyword>
<gene>
    <name evidence="2" type="ORF">HDA32_002859</name>
</gene>
<dbReference type="EMBL" id="JACCCC010000001">
    <property type="protein sequence ID" value="NYE47739.1"/>
    <property type="molecule type" value="Genomic_DNA"/>
</dbReference>
<evidence type="ECO:0000256" key="1">
    <source>
        <dbReference type="SAM" id="Phobius"/>
    </source>
</evidence>
<sequence>MRTGADERIGHLGPAWVRMLLLGALLFGVAAMHTLGHPQADGHGPAPAAAHADPVAAHADSGLPAMDPTSVCLAIGGMAIALLGLAAAVFTPWPGVLVPPPARIRWPLLRTAPPDPPSLAKLQVLRL</sequence>
<organism evidence="2 3">
    <name type="scientific">Spinactinospora alkalitolerans</name>
    <dbReference type="NCBI Taxonomy" id="687207"/>
    <lineage>
        <taxon>Bacteria</taxon>
        <taxon>Bacillati</taxon>
        <taxon>Actinomycetota</taxon>
        <taxon>Actinomycetes</taxon>
        <taxon>Streptosporangiales</taxon>
        <taxon>Nocardiopsidaceae</taxon>
        <taxon>Spinactinospora</taxon>
    </lineage>
</organism>
<keyword evidence="1" id="KW-0472">Membrane</keyword>
<comment type="caution">
    <text evidence="2">The sequence shown here is derived from an EMBL/GenBank/DDBJ whole genome shotgun (WGS) entry which is preliminary data.</text>
</comment>
<keyword evidence="1" id="KW-0812">Transmembrane</keyword>
<accession>A0A852TUM7</accession>
<evidence type="ECO:0000313" key="2">
    <source>
        <dbReference type="EMBL" id="NYE47739.1"/>
    </source>
</evidence>
<reference evidence="2 3" key="1">
    <citation type="submission" date="2020-07" db="EMBL/GenBank/DDBJ databases">
        <title>Sequencing the genomes of 1000 actinobacteria strains.</title>
        <authorList>
            <person name="Klenk H.-P."/>
        </authorList>
    </citation>
    <scope>NUCLEOTIDE SEQUENCE [LARGE SCALE GENOMIC DNA]</scope>
    <source>
        <strain evidence="2 3">CXB654</strain>
    </source>
</reference>
<feature type="transmembrane region" description="Helical" evidence="1">
    <location>
        <begin position="74"/>
        <end position="98"/>
    </location>
</feature>
<keyword evidence="1" id="KW-1133">Transmembrane helix</keyword>